<feature type="domain" description="Nudix hydrolase" evidence="6">
    <location>
        <begin position="10"/>
        <end position="139"/>
    </location>
</feature>
<evidence type="ECO:0000256" key="1">
    <source>
        <dbReference type="ARBA" id="ARBA00001946"/>
    </source>
</evidence>
<evidence type="ECO:0000256" key="2">
    <source>
        <dbReference type="ARBA" id="ARBA00005582"/>
    </source>
</evidence>
<dbReference type="InterPro" id="IPR000086">
    <property type="entry name" value="NUDIX_hydrolase_dom"/>
</dbReference>
<evidence type="ECO:0000256" key="3">
    <source>
        <dbReference type="ARBA" id="ARBA00022801"/>
    </source>
</evidence>
<protein>
    <submittedName>
        <fullName evidence="7">NUDIX hydrolase</fullName>
    </submittedName>
</protein>
<evidence type="ECO:0000313" key="7">
    <source>
        <dbReference type="EMBL" id="UQX87024.1"/>
    </source>
</evidence>
<dbReference type="InterPro" id="IPR015797">
    <property type="entry name" value="NUDIX_hydrolase-like_dom_sf"/>
</dbReference>
<comment type="cofactor">
    <cofactor evidence="1">
        <name>Mg(2+)</name>
        <dbReference type="ChEBI" id="CHEBI:18420"/>
    </cofactor>
</comment>
<dbReference type="PROSITE" id="PS00893">
    <property type="entry name" value="NUDIX_BOX"/>
    <property type="match status" value="1"/>
</dbReference>
<dbReference type="RefSeq" id="WP_249769450.1">
    <property type="nucleotide sequence ID" value="NZ_CP097332.1"/>
</dbReference>
<dbReference type="Gene3D" id="3.90.79.10">
    <property type="entry name" value="Nucleoside Triphosphate Pyrophosphohydrolase"/>
    <property type="match status" value="1"/>
</dbReference>
<reference evidence="7" key="2">
    <citation type="submission" date="2022-05" db="EMBL/GenBank/DDBJ databases">
        <authorList>
            <person name="Kim J.-S."/>
            <person name="Lee K."/>
            <person name="Suh M."/>
            <person name="Eom M."/>
            <person name="Kim J.-S."/>
            <person name="Kim D.-S."/>
            <person name="Ko S.-H."/>
            <person name="Shin Y."/>
            <person name="Lee J.-S."/>
        </authorList>
    </citation>
    <scope>NUCLEOTIDE SEQUENCE</scope>
    <source>
        <strain evidence="7">N237</strain>
    </source>
</reference>
<keyword evidence="3 5" id="KW-0378">Hydrolase</keyword>
<evidence type="ECO:0000259" key="6">
    <source>
        <dbReference type="PROSITE" id="PS51462"/>
    </source>
</evidence>
<dbReference type="InterPro" id="IPR020476">
    <property type="entry name" value="Nudix_hydrolase"/>
</dbReference>
<name>A0ABY4QVL0_9ACTN</name>
<reference evidence="7" key="1">
    <citation type="journal article" date="2018" name="Int. J. Syst. Evol. Microbiol.">
        <title>Jatrophihabitans telluris sp. nov., isolated from sediment soil of lava forest wetlands and the emended description of the genus Jatrophihabitans.</title>
        <authorList>
            <person name="Lee K.C."/>
            <person name="Suh M.K."/>
            <person name="Eom M.K."/>
            <person name="Kim K.K."/>
            <person name="Kim J.S."/>
            <person name="Kim D.S."/>
            <person name="Ko S.H."/>
            <person name="Shin Y.K."/>
            <person name="Lee J.S."/>
        </authorList>
    </citation>
    <scope>NUCLEOTIDE SEQUENCE</scope>
    <source>
        <strain evidence="7">N237</strain>
    </source>
</reference>
<comment type="similarity">
    <text evidence="2 5">Belongs to the Nudix hydrolase family.</text>
</comment>
<proteinExistence type="inferred from homology"/>
<dbReference type="PANTHER" id="PTHR43046:SF12">
    <property type="entry name" value="GDP-MANNOSE MANNOSYL HYDROLASE"/>
    <property type="match status" value="1"/>
</dbReference>
<accession>A0ABY4QVL0</accession>
<dbReference type="Proteomes" id="UP001056336">
    <property type="component" value="Chromosome"/>
</dbReference>
<dbReference type="PANTHER" id="PTHR43046">
    <property type="entry name" value="GDP-MANNOSE MANNOSYL HYDROLASE"/>
    <property type="match status" value="1"/>
</dbReference>
<keyword evidence="8" id="KW-1185">Reference proteome</keyword>
<gene>
    <name evidence="7" type="ORF">M6D93_11975</name>
</gene>
<dbReference type="PROSITE" id="PS51462">
    <property type="entry name" value="NUDIX"/>
    <property type="match status" value="1"/>
</dbReference>
<sequence length="156" mass="17360">MPDEANRLATPHVAAGVLFRDEAGRVLVVKPTYKDGWDVPGGYVEIGESPRAAAIREVREELGVDWQVGELLLVDWAPHPNEGDKLLFLFRGHVSPEQVRESLKLHPGEIAAARFAEDRELPQLMPERLSRRLAQALRSSASAQYLEHAVSPTLDH</sequence>
<dbReference type="InterPro" id="IPR020084">
    <property type="entry name" value="NUDIX_hydrolase_CS"/>
</dbReference>
<keyword evidence="4" id="KW-0460">Magnesium</keyword>
<evidence type="ECO:0000256" key="4">
    <source>
        <dbReference type="ARBA" id="ARBA00022842"/>
    </source>
</evidence>
<evidence type="ECO:0000256" key="5">
    <source>
        <dbReference type="RuleBase" id="RU003476"/>
    </source>
</evidence>
<dbReference type="GO" id="GO:0016787">
    <property type="term" value="F:hydrolase activity"/>
    <property type="evidence" value="ECO:0007669"/>
    <property type="project" value="UniProtKB-KW"/>
</dbReference>
<dbReference type="Pfam" id="PF00293">
    <property type="entry name" value="NUDIX"/>
    <property type="match status" value="1"/>
</dbReference>
<evidence type="ECO:0000313" key="8">
    <source>
        <dbReference type="Proteomes" id="UP001056336"/>
    </source>
</evidence>
<dbReference type="CDD" id="cd18876">
    <property type="entry name" value="NUDIX_Hydrolase"/>
    <property type="match status" value="1"/>
</dbReference>
<organism evidence="7 8">
    <name type="scientific">Jatrophihabitans telluris</name>
    <dbReference type="NCBI Taxonomy" id="2038343"/>
    <lineage>
        <taxon>Bacteria</taxon>
        <taxon>Bacillati</taxon>
        <taxon>Actinomycetota</taxon>
        <taxon>Actinomycetes</taxon>
        <taxon>Jatrophihabitantales</taxon>
        <taxon>Jatrophihabitantaceae</taxon>
        <taxon>Jatrophihabitans</taxon>
    </lineage>
</organism>
<dbReference type="PRINTS" id="PR00502">
    <property type="entry name" value="NUDIXFAMILY"/>
</dbReference>
<dbReference type="EMBL" id="CP097332">
    <property type="protein sequence ID" value="UQX87024.1"/>
    <property type="molecule type" value="Genomic_DNA"/>
</dbReference>
<dbReference type="SUPFAM" id="SSF55811">
    <property type="entry name" value="Nudix"/>
    <property type="match status" value="1"/>
</dbReference>